<evidence type="ECO:0000313" key="2">
    <source>
        <dbReference type="EMBL" id="KAJ1131989.1"/>
    </source>
</evidence>
<comment type="caution">
    <text evidence="2">The sequence shown here is derived from an EMBL/GenBank/DDBJ whole genome shotgun (WGS) entry which is preliminary data.</text>
</comment>
<keyword evidence="3" id="KW-1185">Reference proteome</keyword>
<gene>
    <name evidence="2" type="ORF">NDU88_010319</name>
</gene>
<evidence type="ECO:0000313" key="3">
    <source>
        <dbReference type="Proteomes" id="UP001066276"/>
    </source>
</evidence>
<protein>
    <submittedName>
        <fullName evidence="2">Uncharacterized protein</fullName>
    </submittedName>
</protein>
<proteinExistence type="predicted"/>
<name>A0AAV7PYG9_PLEWA</name>
<dbReference type="AlphaFoldDB" id="A0AAV7PYG9"/>
<dbReference type="Proteomes" id="UP001066276">
    <property type="component" value="Chromosome 7"/>
</dbReference>
<evidence type="ECO:0000256" key="1">
    <source>
        <dbReference type="SAM" id="MobiDB-lite"/>
    </source>
</evidence>
<reference evidence="2" key="1">
    <citation type="journal article" date="2022" name="bioRxiv">
        <title>Sequencing and chromosome-scale assembly of the giantPleurodeles waltlgenome.</title>
        <authorList>
            <person name="Brown T."/>
            <person name="Elewa A."/>
            <person name="Iarovenko S."/>
            <person name="Subramanian E."/>
            <person name="Araus A.J."/>
            <person name="Petzold A."/>
            <person name="Susuki M."/>
            <person name="Suzuki K.-i.T."/>
            <person name="Hayashi T."/>
            <person name="Toyoda A."/>
            <person name="Oliveira C."/>
            <person name="Osipova E."/>
            <person name="Leigh N.D."/>
            <person name="Simon A."/>
            <person name="Yun M.H."/>
        </authorList>
    </citation>
    <scope>NUCLEOTIDE SEQUENCE</scope>
    <source>
        <strain evidence="2">20211129_DDA</strain>
        <tissue evidence="2">Liver</tissue>
    </source>
</reference>
<sequence length="606" mass="65504">MPGQGCWSGQRTRSSRACTRLLHVHLLGQRLSTAHVRSREPVWTKAQKQQSMHQAPSCAPAAQMLSTVRARPRAPVGQRLRSSSACTRLLHMHLLGQGLCTACVRPRAPVGTKAQKQQCMHQAPSCAHYSAEALHCACQAKGAGRDKGPEAAEHAPGSFMCTCWGRDSALRMSGQGSRFGQRLRSSRACTRLLHVHLLHRCSALCVPGQERRWDKGSGAAVHVPGSFTCTCWGRGSALHVSGQGRRSGQRLRSSRACTRLLHVHVLGQRLSTFVPGQGCWLGQRLRSSRACTRLLHVHLLGQRLSTARAKPRAPFGTNAQKQRSMNQAPPCACYSAEAQHCTCQAKGASRGKGSEAAAHAPGSFMCTCWGRGSALCMPGQGHRSGQRIRSSRACTRLHHVHLLGQRLSTVHARPRAPVGTKDEKQQSMYQAPSCAPAGAEAQHCTCQAKGAGRDKGTEAAEHAPGSFMCTCWGRGSALRMSGQGRRSGQRLRSSSACTRLLHAHTIVQGLSAARARPRAPVRTKAWKQQRMHQAPSCTHYSAEAQHCTCQVKGTGWDKGAEAAEHAPGSFMCTCWGRGSALRVPSQVRDKCSEAAEHEPGSFMHTL</sequence>
<organism evidence="2 3">
    <name type="scientific">Pleurodeles waltl</name>
    <name type="common">Iberian ribbed newt</name>
    <dbReference type="NCBI Taxonomy" id="8319"/>
    <lineage>
        <taxon>Eukaryota</taxon>
        <taxon>Metazoa</taxon>
        <taxon>Chordata</taxon>
        <taxon>Craniata</taxon>
        <taxon>Vertebrata</taxon>
        <taxon>Euteleostomi</taxon>
        <taxon>Amphibia</taxon>
        <taxon>Batrachia</taxon>
        <taxon>Caudata</taxon>
        <taxon>Salamandroidea</taxon>
        <taxon>Salamandridae</taxon>
        <taxon>Pleurodelinae</taxon>
        <taxon>Pleurodeles</taxon>
    </lineage>
</organism>
<dbReference type="EMBL" id="JANPWB010000011">
    <property type="protein sequence ID" value="KAJ1131989.1"/>
    <property type="molecule type" value="Genomic_DNA"/>
</dbReference>
<feature type="region of interest" description="Disordered" evidence="1">
    <location>
        <begin position="408"/>
        <end position="427"/>
    </location>
</feature>
<accession>A0AAV7PYG9</accession>